<keyword evidence="1" id="KW-0732">Signal</keyword>
<dbReference type="Gene3D" id="3.40.50.12090">
    <property type="match status" value="2"/>
</dbReference>
<feature type="signal peptide" evidence="1">
    <location>
        <begin position="1"/>
        <end position="24"/>
    </location>
</feature>
<evidence type="ECO:0000256" key="1">
    <source>
        <dbReference type="SAM" id="SignalP"/>
    </source>
</evidence>
<organism evidence="3 4">
    <name type="scientific">Metabacillus niabensis</name>
    <dbReference type="NCBI Taxonomy" id="324854"/>
    <lineage>
        <taxon>Bacteria</taxon>
        <taxon>Bacillati</taxon>
        <taxon>Bacillota</taxon>
        <taxon>Bacilli</taxon>
        <taxon>Bacillales</taxon>
        <taxon>Bacillaceae</taxon>
        <taxon>Metabacillus</taxon>
    </lineage>
</organism>
<dbReference type="PANTHER" id="PTHR30032">
    <property type="entry name" value="N-ACETYLMURAMOYL-L-ALANINE AMIDASE-RELATED"/>
    <property type="match status" value="1"/>
</dbReference>
<dbReference type="PANTHER" id="PTHR30032:SF8">
    <property type="entry name" value="GERMINATION-SPECIFIC N-ACETYLMURAMOYL-L-ALANINE AMIDASE"/>
    <property type="match status" value="1"/>
</dbReference>
<gene>
    <name evidence="3" type="ORF">J2S02_004426</name>
</gene>
<dbReference type="Proteomes" id="UP001232245">
    <property type="component" value="Unassembled WGS sequence"/>
</dbReference>
<dbReference type="SUPFAM" id="SSF74853">
    <property type="entry name" value="Lamin A/C globular tail domain"/>
    <property type="match status" value="1"/>
</dbReference>
<dbReference type="Gene3D" id="2.60.40.1260">
    <property type="entry name" value="Lamin Tail domain"/>
    <property type="match status" value="1"/>
</dbReference>
<dbReference type="InterPro" id="IPR007253">
    <property type="entry name" value="Cell_wall-bd_2"/>
</dbReference>
<dbReference type="InterPro" id="IPR051922">
    <property type="entry name" value="Bact_Sporulation_Assoc"/>
</dbReference>
<evidence type="ECO:0000313" key="3">
    <source>
        <dbReference type="EMBL" id="MDQ0228062.1"/>
    </source>
</evidence>
<dbReference type="InterPro" id="IPR036415">
    <property type="entry name" value="Lamin_tail_dom_sf"/>
</dbReference>
<proteinExistence type="predicted"/>
<feature type="chain" id="PRO_5045881330" evidence="1">
    <location>
        <begin position="25"/>
        <end position="435"/>
    </location>
</feature>
<evidence type="ECO:0000313" key="4">
    <source>
        <dbReference type="Proteomes" id="UP001232245"/>
    </source>
</evidence>
<sequence length="435" mass="46642">MKKLFKIGAFAVLTGTLLFSSVQHTDATGSYTRVSGADRLSTAIEISKRGWPSGLDGERIVILARADNPADALSAASLSGAKDAPILLTYPNSISNKVLDEIRRLNTKKVYVLGGEQAISNTVINTLKSKGLEVERISGSQRYQTAFNINKEAGSDSNTRAIVASGTSVADALSASTDSAINGVPIYLVTKDTIPVNLPSNIKSVHIYGGTGVVSKKVEDTLRAKGISIKRYAGKDRYDTNRLALANFKPNNAILVRGTSVSTGKEDYPDSVAASGLAHRKNAAIVLSHNTNYLPNVRSLVNKLGVNSVFVLGGTNAISNTLVSAYQSSYPDPIGKLQITSLDLEKDKVVIKNVDSRDLNLTGWRLYSADGGQTFTFPNNYVLKKGSSVTVVSGRGAIDNPPSQLLWTKSYMWENDGDIARIYNPLNGLVSEVRK</sequence>
<keyword evidence="4" id="KW-1185">Reference proteome</keyword>
<dbReference type="Pfam" id="PF04122">
    <property type="entry name" value="CW_binding_2"/>
    <property type="match status" value="3"/>
</dbReference>
<reference evidence="3 4" key="1">
    <citation type="submission" date="2023-07" db="EMBL/GenBank/DDBJ databases">
        <title>Genomic Encyclopedia of Type Strains, Phase IV (KMG-IV): sequencing the most valuable type-strain genomes for metagenomic binning, comparative biology and taxonomic classification.</title>
        <authorList>
            <person name="Goeker M."/>
        </authorList>
    </citation>
    <scope>NUCLEOTIDE SEQUENCE [LARGE SCALE GENOMIC DNA]</scope>
    <source>
        <strain evidence="3 4">DSM 17723</strain>
    </source>
</reference>
<accession>A0ABT9Z763</accession>
<dbReference type="PROSITE" id="PS51841">
    <property type="entry name" value="LTD"/>
    <property type="match status" value="1"/>
</dbReference>
<dbReference type="Pfam" id="PF00932">
    <property type="entry name" value="LTD"/>
    <property type="match status" value="1"/>
</dbReference>
<feature type="domain" description="LTD" evidence="2">
    <location>
        <begin position="323"/>
        <end position="435"/>
    </location>
</feature>
<name>A0ABT9Z763_9BACI</name>
<dbReference type="RefSeq" id="WP_095301798.1">
    <property type="nucleotide sequence ID" value="NZ_CADEPK010000385.1"/>
</dbReference>
<evidence type="ECO:0000259" key="2">
    <source>
        <dbReference type="PROSITE" id="PS51841"/>
    </source>
</evidence>
<dbReference type="InterPro" id="IPR001322">
    <property type="entry name" value="Lamin_tail_dom"/>
</dbReference>
<dbReference type="EMBL" id="JAUSTZ010000013">
    <property type="protein sequence ID" value="MDQ0228062.1"/>
    <property type="molecule type" value="Genomic_DNA"/>
</dbReference>
<protein>
    <submittedName>
        <fullName evidence="3">Cell wall-binding protein</fullName>
    </submittedName>
</protein>
<comment type="caution">
    <text evidence="3">The sequence shown here is derived from an EMBL/GenBank/DDBJ whole genome shotgun (WGS) entry which is preliminary data.</text>
</comment>